<evidence type="ECO:0000313" key="9">
    <source>
        <dbReference type="Proteomes" id="UP000463138"/>
    </source>
</evidence>
<dbReference type="Pfam" id="PF01734">
    <property type="entry name" value="Patatin"/>
    <property type="match status" value="1"/>
</dbReference>
<feature type="compositionally biased region" description="Basic and acidic residues" evidence="6">
    <location>
        <begin position="250"/>
        <end position="259"/>
    </location>
</feature>
<comment type="caution">
    <text evidence="8">The sequence shown here is derived from an EMBL/GenBank/DDBJ whole genome shotgun (WGS) entry which is preliminary data.</text>
</comment>
<feature type="domain" description="PNPLA" evidence="7">
    <location>
        <begin position="7"/>
        <end position="167"/>
    </location>
</feature>
<reference evidence="8 9" key="1">
    <citation type="submission" date="2018-07" db="EMBL/GenBank/DDBJ databases">
        <title>Pseudomonas laoshanensis sp. nov., isolated from soil.</title>
        <authorList>
            <person name="Sun J."/>
            <person name="Yu L."/>
            <person name="Wang M."/>
            <person name="Zhang C."/>
        </authorList>
    </citation>
    <scope>NUCLEOTIDE SEQUENCE [LARGE SCALE GENOMIC DNA]</scope>
    <source>
        <strain evidence="8 9">Y22</strain>
    </source>
</reference>
<dbReference type="Gene3D" id="3.40.1090.10">
    <property type="entry name" value="Cytosolic phospholipase A2 catalytic domain"/>
    <property type="match status" value="1"/>
</dbReference>
<dbReference type="PANTHER" id="PTHR14226">
    <property type="entry name" value="NEUROPATHY TARGET ESTERASE/SWISS CHEESE D.MELANOGASTER"/>
    <property type="match status" value="1"/>
</dbReference>
<keyword evidence="9" id="KW-1185">Reference proteome</keyword>
<dbReference type="GO" id="GO:0004622">
    <property type="term" value="F:phosphatidylcholine lysophospholipase activity"/>
    <property type="evidence" value="ECO:0007669"/>
    <property type="project" value="InterPro"/>
</dbReference>
<dbReference type="SUPFAM" id="SSF52151">
    <property type="entry name" value="FabD/lysophospholipase-like"/>
    <property type="match status" value="1"/>
</dbReference>
<evidence type="ECO:0000256" key="6">
    <source>
        <dbReference type="SAM" id="MobiDB-lite"/>
    </source>
</evidence>
<dbReference type="InterPro" id="IPR002641">
    <property type="entry name" value="PNPLA_dom"/>
</dbReference>
<evidence type="ECO:0000256" key="3">
    <source>
        <dbReference type="ARBA" id="ARBA00022963"/>
    </source>
</evidence>
<evidence type="ECO:0000313" key="8">
    <source>
        <dbReference type="EMBL" id="KAA0696572.1"/>
    </source>
</evidence>
<dbReference type="PANTHER" id="PTHR14226:SF76">
    <property type="entry name" value="NTE FAMILY PROTEIN RSSA"/>
    <property type="match status" value="1"/>
</dbReference>
<keyword evidence="3 5" id="KW-0442">Lipid degradation</keyword>
<comment type="similarity">
    <text evidence="1">Belongs to the NTE family.</text>
</comment>
<sequence>MSQRVALVLGSGGARGYAHIGVIEEIERRGYKIDCIAGCSMGAVVGGIYAAGGLEAYREWVSGLAYLDVLRLLDVGFGNLGAIRGERVFGRIREIIGEVNIEDLPIPFTAVATDLTNQQEVWFQQGCLHQAMRASAAIPSLFSPVRQGGRVLVDGGLLNPLPIVPVVSAHCDLIMAVNLNATHCAGYTLPVVERPAPIRRQWDQWTGTLNVRNWLARREIDEQGALSDQMAFLPEDESPEEPSPASDKLPQIDRNEPEPPAKVAEVPVGPASLLELVNLSFEAMQASLTQYKIAGYPPDVLIEVPKRLCRFFEFHKAPELIELGRMVASDTLDRHEGLKR</sequence>
<evidence type="ECO:0000256" key="1">
    <source>
        <dbReference type="ARBA" id="ARBA00006636"/>
    </source>
</evidence>
<evidence type="ECO:0000259" key="7">
    <source>
        <dbReference type="PROSITE" id="PS51635"/>
    </source>
</evidence>
<keyword evidence="4 5" id="KW-0443">Lipid metabolism</keyword>
<keyword evidence="2 5" id="KW-0378">Hydrolase</keyword>
<feature type="active site" description="Proton acceptor" evidence="5">
    <location>
        <position position="154"/>
    </location>
</feature>
<name>A0A7V7GWB9_9GAMM</name>
<gene>
    <name evidence="8" type="ORF">DT594_04350</name>
</gene>
<dbReference type="Proteomes" id="UP000463138">
    <property type="component" value="Unassembled WGS sequence"/>
</dbReference>
<dbReference type="AlphaFoldDB" id="A0A7V7GWB9"/>
<dbReference type="EMBL" id="QOVF01000001">
    <property type="protein sequence ID" value="KAA0696572.1"/>
    <property type="molecule type" value="Genomic_DNA"/>
</dbReference>
<evidence type="ECO:0000256" key="4">
    <source>
        <dbReference type="ARBA" id="ARBA00023098"/>
    </source>
</evidence>
<dbReference type="InterPro" id="IPR050301">
    <property type="entry name" value="NTE"/>
</dbReference>
<dbReference type="PROSITE" id="PS01237">
    <property type="entry name" value="UPF0028"/>
    <property type="match status" value="1"/>
</dbReference>
<dbReference type="OrthoDB" id="5290098at2"/>
<feature type="short sequence motif" description="DGA/G" evidence="5">
    <location>
        <begin position="154"/>
        <end position="156"/>
    </location>
</feature>
<feature type="region of interest" description="Disordered" evidence="6">
    <location>
        <begin position="234"/>
        <end position="265"/>
    </location>
</feature>
<evidence type="ECO:0000256" key="5">
    <source>
        <dbReference type="PROSITE-ProRule" id="PRU01161"/>
    </source>
</evidence>
<dbReference type="GO" id="GO:0046470">
    <property type="term" value="P:phosphatidylcholine metabolic process"/>
    <property type="evidence" value="ECO:0007669"/>
    <property type="project" value="InterPro"/>
</dbReference>
<comment type="caution">
    <text evidence="5">Lacks conserved residue(s) required for the propagation of feature annotation.</text>
</comment>
<dbReference type="InterPro" id="IPR001423">
    <property type="entry name" value="LysoPLipase_patatin_CS"/>
</dbReference>
<accession>A0A7V7GWB9</accession>
<dbReference type="RefSeq" id="WP_149331521.1">
    <property type="nucleotide sequence ID" value="NZ_JBHOFR010000003.1"/>
</dbReference>
<evidence type="ECO:0000256" key="2">
    <source>
        <dbReference type="ARBA" id="ARBA00022801"/>
    </source>
</evidence>
<dbReference type="GO" id="GO:0016042">
    <property type="term" value="P:lipid catabolic process"/>
    <property type="evidence" value="ECO:0007669"/>
    <property type="project" value="UniProtKB-UniRule"/>
</dbReference>
<feature type="active site" description="Nucleophile" evidence="5">
    <location>
        <position position="40"/>
    </location>
</feature>
<dbReference type="InterPro" id="IPR016035">
    <property type="entry name" value="Acyl_Trfase/lysoPLipase"/>
</dbReference>
<proteinExistence type="inferred from homology"/>
<dbReference type="PROSITE" id="PS51635">
    <property type="entry name" value="PNPLA"/>
    <property type="match status" value="1"/>
</dbReference>
<organism evidence="8 9">
    <name type="scientific">Halopseudomonas laoshanensis</name>
    <dbReference type="NCBI Taxonomy" id="2268758"/>
    <lineage>
        <taxon>Bacteria</taxon>
        <taxon>Pseudomonadati</taxon>
        <taxon>Pseudomonadota</taxon>
        <taxon>Gammaproteobacteria</taxon>
        <taxon>Pseudomonadales</taxon>
        <taxon>Pseudomonadaceae</taxon>
        <taxon>Halopseudomonas</taxon>
    </lineage>
</organism>
<protein>
    <submittedName>
        <fullName evidence="8">Alpha/beta hydrolase</fullName>
    </submittedName>
</protein>
<feature type="short sequence motif" description="GXSXG" evidence="5">
    <location>
        <begin position="38"/>
        <end position="42"/>
    </location>
</feature>